<dbReference type="Gene3D" id="1.20.120.530">
    <property type="entry name" value="GntR ligand-binding domain-like"/>
    <property type="match status" value="1"/>
</dbReference>
<dbReference type="PANTHER" id="PTHR43537">
    <property type="entry name" value="TRANSCRIPTIONAL REGULATOR, GNTR FAMILY"/>
    <property type="match status" value="1"/>
</dbReference>
<dbReference type="SUPFAM" id="SSF46785">
    <property type="entry name" value="Winged helix' DNA-binding domain"/>
    <property type="match status" value="1"/>
</dbReference>
<evidence type="ECO:0000313" key="6">
    <source>
        <dbReference type="Proteomes" id="UP001597036"/>
    </source>
</evidence>
<keyword evidence="2" id="KW-0238">DNA-binding</keyword>
<evidence type="ECO:0000259" key="4">
    <source>
        <dbReference type="PROSITE" id="PS50949"/>
    </source>
</evidence>
<dbReference type="InterPro" id="IPR036388">
    <property type="entry name" value="WH-like_DNA-bd_sf"/>
</dbReference>
<keyword evidence="3" id="KW-0804">Transcription</keyword>
<dbReference type="SMART" id="SM00895">
    <property type="entry name" value="FCD"/>
    <property type="match status" value="1"/>
</dbReference>
<dbReference type="Proteomes" id="UP001597036">
    <property type="component" value="Unassembled WGS sequence"/>
</dbReference>
<dbReference type="InterPro" id="IPR008920">
    <property type="entry name" value="TF_FadR/GntR_C"/>
</dbReference>
<accession>A0ABW2Y4Q7</accession>
<dbReference type="SUPFAM" id="SSF48008">
    <property type="entry name" value="GntR ligand-binding domain-like"/>
    <property type="match status" value="1"/>
</dbReference>
<dbReference type="Pfam" id="PF07729">
    <property type="entry name" value="FCD"/>
    <property type="match status" value="1"/>
</dbReference>
<dbReference type="PANTHER" id="PTHR43537:SF44">
    <property type="entry name" value="GNTR FAMILY REGULATORY PROTEIN"/>
    <property type="match status" value="1"/>
</dbReference>
<dbReference type="RefSeq" id="WP_377937985.1">
    <property type="nucleotide sequence ID" value="NZ_JBHTHQ010000012.1"/>
</dbReference>
<keyword evidence="6" id="KW-1185">Reference proteome</keyword>
<dbReference type="Pfam" id="PF00392">
    <property type="entry name" value="GntR"/>
    <property type="match status" value="1"/>
</dbReference>
<dbReference type="EMBL" id="JBHTHQ010000012">
    <property type="protein sequence ID" value="MFD0704464.1"/>
    <property type="molecule type" value="Genomic_DNA"/>
</dbReference>
<sequence length="242" mass="26324">MSETVKETDDSSTNEPLHISIADKLAHEILDGIWISGTSKKLEDIQSQFGISRTVAREAARLLESLRCVQLLRGTGIIAMSPETWANLDTRVITWKLQSNLHKQELAALTELRLVVEPAAAAGCASRSTIEARTRIAVTGHEMIKAARENRLKNFHTLDTQFHTELLKNSGNPLFAELSTLVEAVLRGRVDIGLYPSQPKEEALQAHEQVAQAVLEGNAANAAAAMKDIVSEVNTALGLSAI</sequence>
<evidence type="ECO:0000256" key="2">
    <source>
        <dbReference type="ARBA" id="ARBA00023125"/>
    </source>
</evidence>
<keyword evidence="1" id="KW-0805">Transcription regulation</keyword>
<dbReference type="InterPro" id="IPR036390">
    <property type="entry name" value="WH_DNA-bd_sf"/>
</dbReference>
<dbReference type="PROSITE" id="PS50949">
    <property type="entry name" value="HTH_GNTR"/>
    <property type="match status" value="1"/>
</dbReference>
<feature type="domain" description="HTH gntR-type" evidence="4">
    <location>
        <begin position="15"/>
        <end position="82"/>
    </location>
</feature>
<protein>
    <submittedName>
        <fullName evidence="5">FadR/GntR family transcriptional regulator</fullName>
    </submittedName>
</protein>
<dbReference type="InterPro" id="IPR000524">
    <property type="entry name" value="Tscrpt_reg_HTH_GntR"/>
</dbReference>
<reference evidence="6" key="1">
    <citation type="journal article" date="2019" name="Int. J. Syst. Evol. Microbiol.">
        <title>The Global Catalogue of Microorganisms (GCM) 10K type strain sequencing project: providing services to taxonomists for standard genome sequencing and annotation.</title>
        <authorList>
            <consortium name="The Broad Institute Genomics Platform"/>
            <consortium name="The Broad Institute Genome Sequencing Center for Infectious Disease"/>
            <person name="Wu L."/>
            <person name="Ma J."/>
        </authorList>
    </citation>
    <scope>NUCLEOTIDE SEQUENCE [LARGE SCALE GENOMIC DNA]</scope>
    <source>
        <strain evidence="6">CCM 8604</strain>
    </source>
</reference>
<organism evidence="5 6">
    <name type="scientific">Alloscardovia venturai</name>
    <dbReference type="NCBI Taxonomy" id="1769421"/>
    <lineage>
        <taxon>Bacteria</taxon>
        <taxon>Bacillati</taxon>
        <taxon>Actinomycetota</taxon>
        <taxon>Actinomycetes</taxon>
        <taxon>Bifidobacteriales</taxon>
        <taxon>Bifidobacteriaceae</taxon>
        <taxon>Alloscardovia</taxon>
    </lineage>
</organism>
<evidence type="ECO:0000256" key="3">
    <source>
        <dbReference type="ARBA" id="ARBA00023163"/>
    </source>
</evidence>
<proteinExistence type="predicted"/>
<name>A0ABW2Y4Q7_9BIFI</name>
<dbReference type="SMART" id="SM00345">
    <property type="entry name" value="HTH_GNTR"/>
    <property type="match status" value="1"/>
</dbReference>
<evidence type="ECO:0000256" key="1">
    <source>
        <dbReference type="ARBA" id="ARBA00023015"/>
    </source>
</evidence>
<dbReference type="Gene3D" id="1.10.10.10">
    <property type="entry name" value="Winged helix-like DNA-binding domain superfamily/Winged helix DNA-binding domain"/>
    <property type="match status" value="1"/>
</dbReference>
<evidence type="ECO:0000313" key="5">
    <source>
        <dbReference type="EMBL" id="MFD0704464.1"/>
    </source>
</evidence>
<gene>
    <name evidence="5" type="ORF">ACFQY8_01690</name>
</gene>
<comment type="caution">
    <text evidence="5">The sequence shown here is derived from an EMBL/GenBank/DDBJ whole genome shotgun (WGS) entry which is preliminary data.</text>
</comment>
<dbReference type="InterPro" id="IPR011711">
    <property type="entry name" value="GntR_C"/>
</dbReference>